<reference evidence="2" key="1">
    <citation type="journal article" date="2016" name="Nature">
        <title>Genome evolution in the allotetraploid frog Xenopus laevis.</title>
        <authorList>
            <person name="Session A.M."/>
            <person name="Uno Y."/>
            <person name="Kwon T."/>
            <person name="Chapman J.A."/>
            <person name="Toyoda A."/>
            <person name="Takahashi S."/>
            <person name="Fukui A."/>
            <person name="Hikosaka A."/>
            <person name="Suzuki A."/>
            <person name="Kondo M."/>
            <person name="van Heeringen S.J."/>
            <person name="Quigley I."/>
            <person name="Heinz S."/>
            <person name="Ogino H."/>
            <person name="Ochi H."/>
            <person name="Hellsten U."/>
            <person name="Lyons J.B."/>
            <person name="Simakov O."/>
            <person name="Putnam N."/>
            <person name="Stites J."/>
            <person name="Kuroki Y."/>
            <person name="Tanaka T."/>
            <person name="Michiue T."/>
            <person name="Watanabe M."/>
            <person name="Bogdanovic O."/>
            <person name="Lister R."/>
            <person name="Georgiou G."/>
            <person name="Paranjpe S.S."/>
            <person name="van Kruijsbergen I."/>
            <person name="Shu S."/>
            <person name="Carlson J."/>
            <person name="Kinoshita T."/>
            <person name="Ohta Y."/>
            <person name="Mawaribuchi S."/>
            <person name="Jenkins J."/>
            <person name="Grimwood J."/>
            <person name="Schmutz J."/>
            <person name="Mitros T."/>
            <person name="Mozaffari S.V."/>
            <person name="Suzuki Y."/>
            <person name="Haramoto Y."/>
            <person name="Yamamoto T.S."/>
            <person name="Takagi C."/>
            <person name="Heald R."/>
            <person name="Miller K."/>
            <person name="Haudenschild C."/>
            <person name="Kitzman J."/>
            <person name="Nakayama T."/>
            <person name="Izutsu Y."/>
            <person name="Robert J."/>
            <person name="Fortriede J."/>
            <person name="Burns K."/>
            <person name="Lotay V."/>
            <person name="Karimi K."/>
            <person name="Yasuoka Y."/>
            <person name="Dichmann D.S."/>
            <person name="Flajnik M.F."/>
            <person name="Houston D.W."/>
            <person name="Shendure J."/>
            <person name="DuPasquier L."/>
            <person name="Vize P.D."/>
            <person name="Zorn A.M."/>
            <person name="Ito M."/>
            <person name="Marcotte E.M."/>
            <person name="Wallingford J.B."/>
            <person name="Ito Y."/>
            <person name="Asashima M."/>
            <person name="Ueno N."/>
            <person name="Matsuda Y."/>
            <person name="Veenstra G.J."/>
            <person name="Fujiyama A."/>
            <person name="Harland R.M."/>
            <person name="Taira M."/>
            <person name="Rokhsar D.S."/>
        </authorList>
    </citation>
    <scope>NUCLEOTIDE SEQUENCE [LARGE SCALE GENOMIC DNA]</scope>
    <source>
        <strain evidence="2">J</strain>
    </source>
</reference>
<dbReference type="Proteomes" id="UP000694892">
    <property type="component" value="Chromosome 2S"/>
</dbReference>
<protein>
    <submittedName>
        <fullName evidence="1">Uncharacterized protein</fullName>
    </submittedName>
</protein>
<accession>A0A974DKW8</accession>
<evidence type="ECO:0000313" key="2">
    <source>
        <dbReference type="Proteomes" id="UP000694892"/>
    </source>
</evidence>
<sequence length="71" mass="8210">MLYVDPPLNESLIEFLTPWGVALCIPICRTSLLYTLNSLQHVFTYSYICKNAIQTVWPKSSRQAAMEIRIF</sequence>
<name>A0A974DKW8_XENLA</name>
<dbReference type="AlphaFoldDB" id="A0A974DKW8"/>
<proteinExistence type="predicted"/>
<evidence type="ECO:0000313" key="1">
    <source>
        <dbReference type="EMBL" id="OCT92577.1"/>
    </source>
</evidence>
<organism evidence="1 2">
    <name type="scientific">Xenopus laevis</name>
    <name type="common">African clawed frog</name>
    <dbReference type="NCBI Taxonomy" id="8355"/>
    <lineage>
        <taxon>Eukaryota</taxon>
        <taxon>Metazoa</taxon>
        <taxon>Chordata</taxon>
        <taxon>Craniata</taxon>
        <taxon>Vertebrata</taxon>
        <taxon>Euteleostomi</taxon>
        <taxon>Amphibia</taxon>
        <taxon>Batrachia</taxon>
        <taxon>Anura</taxon>
        <taxon>Pipoidea</taxon>
        <taxon>Pipidae</taxon>
        <taxon>Xenopodinae</taxon>
        <taxon>Xenopus</taxon>
        <taxon>Xenopus</taxon>
    </lineage>
</organism>
<dbReference type="EMBL" id="CM004469">
    <property type="protein sequence ID" value="OCT92577.1"/>
    <property type="molecule type" value="Genomic_DNA"/>
</dbReference>
<gene>
    <name evidence="1" type="ORF">XELAEV_18015634mg</name>
</gene>